<name>A0A397WM42_9ARCH</name>
<evidence type="ECO:0000313" key="2">
    <source>
        <dbReference type="EMBL" id="RIB35120.1"/>
    </source>
</evidence>
<evidence type="ECO:0000256" key="1">
    <source>
        <dbReference type="SAM" id="Phobius"/>
    </source>
</evidence>
<keyword evidence="1" id="KW-0812">Transmembrane</keyword>
<proteinExistence type="predicted"/>
<feature type="transmembrane region" description="Helical" evidence="1">
    <location>
        <begin position="95"/>
        <end position="113"/>
    </location>
</feature>
<keyword evidence="1" id="KW-1133">Transmembrane helix</keyword>
<dbReference type="EMBL" id="MWMI01000006">
    <property type="protein sequence ID" value="RIB35120.1"/>
    <property type="molecule type" value="Genomic_DNA"/>
</dbReference>
<protein>
    <recommendedName>
        <fullName evidence="4">SMODS and SLOG-associating 2TM effector domain-containing protein</fullName>
    </recommendedName>
</protein>
<comment type="caution">
    <text evidence="2">The sequence shown here is derived from an EMBL/GenBank/DDBJ whole genome shotgun (WGS) entry which is preliminary data.</text>
</comment>
<reference evidence="2 3" key="1">
    <citation type="journal article" date="2018" name="Syst. Appl. Microbiol.">
        <title>A new symbiotic nanoarchaeote (Candidatus Nanoclepta minutus) and its host (Zestosphaera tikiterensis gen. nov., sp. nov.) from a New Zealand hot spring.</title>
        <authorList>
            <person name="St John E."/>
            <person name="Liu Y."/>
            <person name="Podar M."/>
            <person name="Stott M.B."/>
            <person name="Meneghin J."/>
            <person name="Chen Z."/>
            <person name="Lagutin K."/>
            <person name="Mitchell K."/>
            <person name="Reysenbach A.L."/>
        </authorList>
    </citation>
    <scope>NUCLEOTIDE SEQUENCE [LARGE SCALE GENOMIC DNA]</scope>
    <source>
        <strain evidence="2">NZ3</strain>
    </source>
</reference>
<dbReference type="AlphaFoldDB" id="A0A397WM42"/>
<feature type="transmembrane region" description="Helical" evidence="1">
    <location>
        <begin position="69"/>
        <end position="89"/>
    </location>
</feature>
<gene>
    <name evidence="2" type="ORF">BXU00_03255</name>
</gene>
<sequence length="206" mass="23930">MDKTSPNLDDIIRMTNNSKNAKETQAYIDNIDTEYRKRLITLLDIKKKDTDLLYENGLENKYIEINTNIMNLFNGLTVGGTMISLYLAFNGKIPELIPFIFPVVTTLIGFKLASGLDTYSYEKEKYLLEGTRYSLLRRIISGDYRNHKDLEKIYDLVSYVSSILQKINGINYKEIAKDLINYIEGRNLLDVDESVRKLYYELSSYK</sequence>
<accession>A0A397WM42</accession>
<evidence type="ECO:0000313" key="3">
    <source>
        <dbReference type="Proteomes" id="UP000266622"/>
    </source>
</evidence>
<evidence type="ECO:0008006" key="4">
    <source>
        <dbReference type="Google" id="ProtNLM"/>
    </source>
</evidence>
<keyword evidence="1" id="KW-0472">Membrane</keyword>
<organism evidence="2 3">
    <name type="scientific">Candidatus Nanoclepta minutus</name>
    <dbReference type="NCBI Taxonomy" id="1940235"/>
    <lineage>
        <taxon>Archaea</taxon>
        <taxon>Nanobdellota</taxon>
        <taxon>Candidatus Nanoclepta</taxon>
    </lineage>
</organism>
<dbReference type="Proteomes" id="UP000266622">
    <property type="component" value="Unassembled WGS sequence"/>
</dbReference>